<feature type="compositionally biased region" description="Low complexity" evidence="2">
    <location>
        <begin position="273"/>
        <end position="315"/>
    </location>
</feature>
<comment type="caution">
    <text evidence="5">The sequence shown here is derived from an EMBL/GenBank/DDBJ whole genome shotgun (WGS) entry which is preliminary data.</text>
</comment>
<evidence type="ECO:0000259" key="4">
    <source>
        <dbReference type="PROSITE" id="PS50842"/>
    </source>
</evidence>
<dbReference type="PROSITE" id="PS50842">
    <property type="entry name" value="EXPANSIN_EG45"/>
    <property type="match status" value="1"/>
</dbReference>
<dbReference type="PANTHER" id="PTHR31836">
    <property type="match status" value="1"/>
</dbReference>
<dbReference type="InterPro" id="IPR049818">
    <property type="entry name" value="Expansin_EXLX1-like"/>
</dbReference>
<dbReference type="SUPFAM" id="SSF50685">
    <property type="entry name" value="Barwin-like endoglucanases"/>
    <property type="match status" value="1"/>
</dbReference>
<dbReference type="InterPro" id="IPR007112">
    <property type="entry name" value="Expansin/allergen_DPBB_dom"/>
</dbReference>
<organism evidence="5 6">
    <name type="scientific">Diplocarpon rosae</name>
    <dbReference type="NCBI Taxonomy" id="946125"/>
    <lineage>
        <taxon>Eukaryota</taxon>
        <taxon>Fungi</taxon>
        <taxon>Dikarya</taxon>
        <taxon>Ascomycota</taxon>
        <taxon>Pezizomycotina</taxon>
        <taxon>Leotiomycetes</taxon>
        <taxon>Helotiales</taxon>
        <taxon>Drepanopezizaceae</taxon>
        <taxon>Diplocarpon</taxon>
    </lineage>
</organism>
<keyword evidence="6" id="KW-1185">Reference proteome</keyword>
<evidence type="ECO:0000256" key="2">
    <source>
        <dbReference type="SAM" id="MobiDB-lite"/>
    </source>
</evidence>
<dbReference type="InterPro" id="IPR051477">
    <property type="entry name" value="Expansin_CellWall"/>
</dbReference>
<feature type="region of interest" description="Disordered" evidence="2">
    <location>
        <begin position="273"/>
        <end position="321"/>
    </location>
</feature>
<dbReference type="Gene3D" id="2.60.40.760">
    <property type="entry name" value="Expansin, cellulose-binding-like domain"/>
    <property type="match status" value="1"/>
</dbReference>
<dbReference type="CDD" id="cd22271">
    <property type="entry name" value="DPBB_EXP_N-like"/>
    <property type="match status" value="1"/>
</dbReference>
<proteinExistence type="predicted"/>
<dbReference type="NCBIfam" id="NF041144">
    <property type="entry name" value="expansin_EXLX1"/>
    <property type="match status" value="1"/>
</dbReference>
<dbReference type="AlphaFoldDB" id="A0AAD9T4T6"/>
<evidence type="ECO:0000256" key="3">
    <source>
        <dbReference type="SAM" id="SignalP"/>
    </source>
</evidence>
<dbReference type="Gene3D" id="2.40.40.10">
    <property type="entry name" value="RlpA-like domain"/>
    <property type="match status" value="1"/>
</dbReference>
<dbReference type="Proteomes" id="UP001285354">
    <property type="component" value="Unassembled WGS sequence"/>
</dbReference>
<dbReference type="Pfam" id="PF03330">
    <property type="entry name" value="DPBB_1"/>
    <property type="match status" value="1"/>
</dbReference>
<evidence type="ECO:0000313" key="6">
    <source>
        <dbReference type="Proteomes" id="UP001285354"/>
    </source>
</evidence>
<accession>A0AAD9T4T6</accession>
<gene>
    <name evidence="5" type="ORF">QTJ16_000006</name>
</gene>
<dbReference type="SUPFAM" id="SSF49590">
    <property type="entry name" value="PHL pollen allergen"/>
    <property type="match status" value="1"/>
</dbReference>
<keyword evidence="1 3" id="KW-0732">Signal</keyword>
<feature type="signal peptide" evidence="3">
    <location>
        <begin position="1"/>
        <end position="18"/>
    </location>
</feature>
<dbReference type="InterPro" id="IPR036749">
    <property type="entry name" value="Expansin_CBD_sf"/>
</dbReference>
<sequence>MQLSRASIALAFASGAAALTGEATFYGGNVAGGHCSFKSYTLPAGLFGTALGNWENSANCGRCVSVTGPNGKAITAQVVDECPNCGTNHLDLFPDAFAALADPSKGVIPVDWQYVDCPITTPLELHNKEGVSAHWFSIQVVNSNKGVAKVEVSTDGGTTWTPTDRQKYNFFENPSGFGTTSVSVKVTSVDGDAVVVNNVEVAPGISVTAPSNFPLPETDAAKERAPVASSPVPSSPAVVPQYSTYPGLPLAPTSTQRRTTTITIARTITRTIWRSTTKPAPATPLTSSSFSTSSITPSSSPSSSSYIPTSVSAPSNTTSTHRVTTYAPVHTTSSLAPTTSAPHNTTSYRALGTANVTSSSSVSVSVVTITSCIPAVFYSTVPISSLPVPSVPAPSVPVPSASGAISTGPVAPEHNLTYPAASAVPTFVNGASSLQSPALFAMVVGLAALVI</sequence>
<evidence type="ECO:0000313" key="5">
    <source>
        <dbReference type="EMBL" id="KAK2629186.1"/>
    </source>
</evidence>
<protein>
    <recommendedName>
        <fullName evidence="4">Expansin-like EG45 domain-containing protein</fullName>
    </recommendedName>
</protein>
<dbReference type="InterPro" id="IPR036908">
    <property type="entry name" value="RlpA-like_sf"/>
</dbReference>
<dbReference type="PANTHER" id="PTHR31836:SF21">
    <property type="entry name" value="EXPANSIN-LIKE PROTEIN 7"/>
    <property type="match status" value="1"/>
</dbReference>
<evidence type="ECO:0000256" key="1">
    <source>
        <dbReference type="ARBA" id="ARBA00022729"/>
    </source>
</evidence>
<feature type="domain" description="Expansin-like EG45" evidence="4">
    <location>
        <begin position="32"/>
        <end position="117"/>
    </location>
</feature>
<reference evidence="5" key="1">
    <citation type="submission" date="2023-06" db="EMBL/GenBank/DDBJ databases">
        <title>Draft genome of Marssonina rosae.</title>
        <authorList>
            <person name="Cheng Q."/>
        </authorList>
    </citation>
    <scope>NUCLEOTIDE SEQUENCE</scope>
    <source>
        <strain evidence="5">R4</strain>
    </source>
</reference>
<feature type="chain" id="PRO_5042259899" description="Expansin-like EG45 domain-containing protein" evidence="3">
    <location>
        <begin position="19"/>
        <end position="451"/>
    </location>
</feature>
<name>A0AAD9T4T6_9HELO</name>
<dbReference type="EMBL" id="JAUBYV010000001">
    <property type="protein sequence ID" value="KAK2629186.1"/>
    <property type="molecule type" value="Genomic_DNA"/>
</dbReference>
<dbReference type="InterPro" id="IPR009009">
    <property type="entry name" value="RlpA-like_DPBB"/>
</dbReference>